<organism evidence="3 4">
    <name type="scientific">Algoriphagus antarcticus</name>
    <dbReference type="NCBI Taxonomy" id="238540"/>
    <lineage>
        <taxon>Bacteria</taxon>
        <taxon>Pseudomonadati</taxon>
        <taxon>Bacteroidota</taxon>
        <taxon>Cytophagia</taxon>
        <taxon>Cytophagales</taxon>
        <taxon>Cyclobacteriaceae</taxon>
        <taxon>Algoriphagus</taxon>
    </lineage>
</organism>
<evidence type="ECO:0000259" key="2">
    <source>
        <dbReference type="Pfam" id="PF00248"/>
    </source>
</evidence>
<dbReference type="AlphaFoldDB" id="A0A3E0E7Q9"/>
<dbReference type="EMBL" id="QUNF01000001">
    <property type="protein sequence ID" value="REG94288.1"/>
    <property type="molecule type" value="Genomic_DNA"/>
</dbReference>
<reference evidence="3 4" key="1">
    <citation type="submission" date="2018-08" db="EMBL/GenBank/DDBJ databases">
        <title>Genomic Encyclopedia of Archaeal and Bacterial Type Strains, Phase II (KMG-II): from individual species to whole genera.</title>
        <authorList>
            <person name="Goeker M."/>
        </authorList>
    </citation>
    <scope>NUCLEOTIDE SEQUENCE [LARGE SCALE GENOMIC DNA]</scope>
    <source>
        <strain evidence="3 4">DSM 15986</strain>
    </source>
</reference>
<dbReference type="GO" id="GO:0005829">
    <property type="term" value="C:cytosol"/>
    <property type="evidence" value="ECO:0007669"/>
    <property type="project" value="TreeGrafter"/>
</dbReference>
<dbReference type="OrthoDB" id="9773828at2"/>
<dbReference type="InterPro" id="IPR023210">
    <property type="entry name" value="NADP_OxRdtase_dom"/>
</dbReference>
<dbReference type="Proteomes" id="UP000256405">
    <property type="component" value="Unassembled WGS sequence"/>
</dbReference>
<dbReference type="Gene3D" id="3.20.20.100">
    <property type="entry name" value="NADP-dependent oxidoreductase domain"/>
    <property type="match status" value="1"/>
</dbReference>
<proteinExistence type="predicted"/>
<gene>
    <name evidence="3" type="ORF">C8N25_101113</name>
</gene>
<dbReference type="PANTHER" id="PTHR43364">
    <property type="entry name" value="NADH-SPECIFIC METHYLGLYOXAL REDUCTASE-RELATED"/>
    <property type="match status" value="1"/>
</dbReference>
<evidence type="ECO:0000313" key="3">
    <source>
        <dbReference type="EMBL" id="REG94288.1"/>
    </source>
</evidence>
<accession>A0A3E0E7Q9</accession>
<feature type="domain" description="NADP-dependent oxidoreductase" evidence="2">
    <location>
        <begin position="15"/>
        <end position="319"/>
    </location>
</feature>
<dbReference type="CDD" id="cd19091">
    <property type="entry name" value="AKR_PsAKR"/>
    <property type="match status" value="1"/>
</dbReference>
<dbReference type="RefSeq" id="WP_086543392.1">
    <property type="nucleotide sequence ID" value="NZ_MSSW01000072.1"/>
</dbReference>
<evidence type="ECO:0000313" key="4">
    <source>
        <dbReference type="Proteomes" id="UP000256405"/>
    </source>
</evidence>
<name>A0A3E0E7Q9_9BACT</name>
<dbReference type="PANTHER" id="PTHR43364:SF4">
    <property type="entry name" value="NAD(P)-LINKED OXIDOREDUCTASE SUPERFAMILY PROTEIN"/>
    <property type="match status" value="1"/>
</dbReference>
<dbReference type="FunFam" id="3.20.20.100:FF:000004">
    <property type="entry name" value="Oxidoreductase, aldo/keto reductase"/>
    <property type="match status" value="1"/>
</dbReference>
<evidence type="ECO:0000256" key="1">
    <source>
        <dbReference type="ARBA" id="ARBA00023002"/>
    </source>
</evidence>
<sequence>MKYNPIGKTGLMVSELCFGTMTFGGQEEDMWAKIGKLQQKEVNEMLGAVIESGINFIDTANVYSFGQSEQLLGQGLLDLSVPRDEVVIATKLLAKMKDKPNSAGLSRYNVFNSVEASLKRLQMDYVDILYVHGVDPLTSLEEIVRSLNDIVESGKVRYIAICNWPAWMVAKAQAIAHYRGWHNFIGLQYYYSAVSRDIEHELVPMAEDHDLAIFPWSPLAGGFLTGKFTREGEDADSRRAKFDFPPIDKEKAYDLVDVMGNLAKNHDASIAQVALAWVRQQKGITSTIIGAKTLEQLNLNIESTQLLLTEVDLSKIDAVSPLPMLYPGWMVERQGNYRK</sequence>
<comment type="caution">
    <text evidence="3">The sequence shown here is derived from an EMBL/GenBank/DDBJ whole genome shotgun (WGS) entry which is preliminary data.</text>
</comment>
<keyword evidence="4" id="KW-1185">Reference proteome</keyword>
<protein>
    <submittedName>
        <fullName evidence="3">Aryl-alcohol dehydrogenase-like predicted oxidoreductase</fullName>
    </submittedName>
</protein>
<dbReference type="InterPro" id="IPR050523">
    <property type="entry name" value="AKR_Detox_Biosynth"/>
</dbReference>
<keyword evidence="1" id="KW-0560">Oxidoreductase</keyword>
<dbReference type="Pfam" id="PF00248">
    <property type="entry name" value="Aldo_ket_red"/>
    <property type="match status" value="1"/>
</dbReference>
<dbReference type="GO" id="GO:0016491">
    <property type="term" value="F:oxidoreductase activity"/>
    <property type="evidence" value="ECO:0007669"/>
    <property type="project" value="UniProtKB-KW"/>
</dbReference>
<dbReference type="SUPFAM" id="SSF51430">
    <property type="entry name" value="NAD(P)-linked oxidoreductase"/>
    <property type="match status" value="1"/>
</dbReference>
<dbReference type="InterPro" id="IPR036812">
    <property type="entry name" value="NAD(P)_OxRdtase_dom_sf"/>
</dbReference>